<dbReference type="Pfam" id="PF08386">
    <property type="entry name" value="Abhydrolase_4"/>
    <property type="match status" value="1"/>
</dbReference>
<evidence type="ECO:0000313" key="4">
    <source>
        <dbReference type="EMBL" id="PYH97616.1"/>
    </source>
</evidence>
<organism evidence="4 5">
    <name type="scientific">Aspergillus ellipticus CBS 707.79</name>
    <dbReference type="NCBI Taxonomy" id="1448320"/>
    <lineage>
        <taxon>Eukaryota</taxon>
        <taxon>Fungi</taxon>
        <taxon>Dikarya</taxon>
        <taxon>Ascomycota</taxon>
        <taxon>Pezizomycotina</taxon>
        <taxon>Eurotiomycetes</taxon>
        <taxon>Eurotiomycetidae</taxon>
        <taxon>Eurotiales</taxon>
        <taxon>Aspergillaceae</taxon>
        <taxon>Aspergillus</taxon>
        <taxon>Aspergillus subgen. Circumdati</taxon>
    </lineage>
</organism>
<name>A0A319DJ99_9EURO</name>
<dbReference type="GO" id="GO:0016787">
    <property type="term" value="F:hydrolase activity"/>
    <property type="evidence" value="ECO:0007669"/>
    <property type="project" value="UniProtKB-KW"/>
</dbReference>
<feature type="domain" description="Peptidase S33 tripeptidyl aminopeptidase-like C-terminal" evidence="3">
    <location>
        <begin position="522"/>
        <end position="623"/>
    </location>
</feature>
<dbReference type="VEuPathDB" id="FungiDB:BO71DRAFT_122107"/>
<dbReference type="AlphaFoldDB" id="A0A319DJ99"/>
<dbReference type="PANTHER" id="PTHR43248">
    <property type="entry name" value="2-SUCCINYL-6-HYDROXY-2,4-CYCLOHEXADIENE-1-CARBOXYLATE SYNTHASE"/>
    <property type="match status" value="1"/>
</dbReference>
<dbReference type="OrthoDB" id="425534at2759"/>
<evidence type="ECO:0000256" key="2">
    <source>
        <dbReference type="ARBA" id="ARBA00022801"/>
    </source>
</evidence>
<sequence>MDPSKAFGFSTLPDHYVQLSPPRPRWNVMHSIGVALVALAGLVWWTSPFQAGETPRSRALPVADFSWDQVTPSPTLEYHDCFDGLQCARLRVPMDYHRTDGQGRHVAVAVARLPAKVPVTDPRYGGAVLVNPGGPGGSGVAMVLLGGRDVQTIVDAEQDPSVASRAENKYFDIIGFDPRGVNNTTPGFSCFPNLFSQRNWELQAAAEGILGSSKDAFRRNWDRAIALNTGCSANLTTPLRDGEEALGEHINTLPVARDMLEIVERHGQWREKQGLAEQRERDRTHGYDPHQTLAARTRWNPGQEKIQYWGRSYGTILGSTFATLFPDRIHRAVLDAVVDADKYYLGDGHSAIEDADAIFARFTEYCEAVGSENCPFYTEGGAAAIEESFMAVDNALYDRSVPVPSSSTRGPEVVTWSDLKNIVRIALYQPLRGFPLLAEYASALAQGNGAPMADFKVGGRSPSCPSTQCLQGGPWSAACQVPGYNEEYSSAAILCADAEYLQSADEDTFGRYWQSLREDSAMLGDYWAGLGLNCVGWDVKPKWQLPGRIAANTSHPLLFVTNILDPVTPLRSARKMSRRFPGSVLLQQDSEGHSTLAAPSVCTHKAIRRYFQTGELPPPDTVCAGDLKPLFGIPQAMQAARSAGDQQLYEVLVGAAQRMPAVRLPL</sequence>
<evidence type="ECO:0000259" key="3">
    <source>
        <dbReference type="Pfam" id="PF08386"/>
    </source>
</evidence>
<dbReference type="InterPro" id="IPR051601">
    <property type="entry name" value="Serine_prot/Carboxylest_S33"/>
</dbReference>
<evidence type="ECO:0000313" key="5">
    <source>
        <dbReference type="Proteomes" id="UP000247810"/>
    </source>
</evidence>
<keyword evidence="5" id="KW-1185">Reference proteome</keyword>
<accession>A0A319DJ99</accession>
<comment type="similarity">
    <text evidence="1">Belongs to the peptidase S33 family.</text>
</comment>
<dbReference type="SUPFAM" id="SSF53474">
    <property type="entry name" value="alpha/beta-Hydrolases"/>
    <property type="match status" value="2"/>
</dbReference>
<dbReference type="EMBL" id="KZ825822">
    <property type="protein sequence ID" value="PYH97616.1"/>
    <property type="molecule type" value="Genomic_DNA"/>
</dbReference>
<evidence type="ECO:0000256" key="1">
    <source>
        <dbReference type="ARBA" id="ARBA00010088"/>
    </source>
</evidence>
<dbReference type="STRING" id="1448320.A0A319DJ99"/>
<dbReference type="InterPro" id="IPR029058">
    <property type="entry name" value="AB_hydrolase_fold"/>
</dbReference>
<reference evidence="4 5" key="1">
    <citation type="submission" date="2018-02" db="EMBL/GenBank/DDBJ databases">
        <title>The genomes of Aspergillus section Nigri reveals drivers in fungal speciation.</title>
        <authorList>
            <consortium name="DOE Joint Genome Institute"/>
            <person name="Vesth T.C."/>
            <person name="Nybo J."/>
            <person name="Theobald S."/>
            <person name="Brandl J."/>
            <person name="Frisvad J.C."/>
            <person name="Nielsen K.F."/>
            <person name="Lyhne E.K."/>
            <person name="Kogle M.E."/>
            <person name="Kuo A."/>
            <person name="Riley R."/>
            <person name="Clum A."/>
            <person name="Nolan M."/>
            <person name="Lipzen A."/>
            <person name="Salamov A."/>
            <person name="Henrissat B."/>
            <person name="Wiebenga A."/>
            <person name="De vries R.P."/>
            <person name="Grigoriev I.V."/>
            <person name="Mortensen U.H."/>
            <person name="Andersen M.R."/>
            <person name="Baker S.E."/>
        </authorList>
    </citation>
    <scope>NUCLEOTIDE SEQUENCE [LARGE SCALE GENOMIC DNA]</scope>
    <source>
        <strain evidence="4 5">CBS 707.79</strain>
    </source>
</reference>
<dbReference type="Gene3D" id="3.40.50.1820">
    <property type="entry name" value="alpha/beta hydrolase"/>
    <property type="match status" value="1"/>
</dbReference>
<dbReference type="InterPro" id="IPR013595">
    <property type="entry name" value="Pept_S33_TAP-like_C"/>
</dbReference>
<keyword evidence="2" id="KW-0378">Hydrolase</keyword>
<dbReference type="Proteomes" id="UP000247810">
    <property type="component" value="Unassembled WGS sequence"/>
</dbReference>
<gene>
    <name evidence="4" type="ORF">BO71DRAFT_122107</name>
</gene>
<protein>
    <submittedName>
        <fullName evidence="4">Proteinase</fullName>
    </submittedName>
</protein>
<proteinExistence type="inferred from homology"/>
<dbReference type="PANTHER" id="PTHR43248:SF25">
    <property type="entry name" value="AB HYDROLASE-1 DOMAIN-CONTAINING PROTEIN-RELATED"/>
    <property type="match status" value="1"/>
</dbReference>